<evidence type="ECO:0000256" key="2">
    <source>
        <dbReference type="ARBA" id="ARBA00023315"/>
    </source>
</evidence>
<dbReference type="Proteomes" id="UP001291309">
    <property type="component" value="Unassembled WGS sequence"/>
</dbReference>
<accession>A0ABU5H369</accession>
<name>A0ABU5H369_9BACT</name>
<reference evidence="5 6" key="1">
    <citation type="submission" date="2023-12" db="EMBL/GenBank/DDBJ databases">
        <title>the genome sequence of Hyalangium sp. s54d21.</title>
        <authorList>
            <person name="Zhang X."/>
        </authorList>
    </citation>
    <scope>NUCLEOTIDE SEQUENCE [LARGE SCALE GENOMIC DNA]</scope>
    <source>
        <strain evidence="6">s54d21</strain>
    </source>
</reference>
<dbReference type="CDD" id="cd00830">
    <property type="entry name" value="KAS_III"/>
    <property type="match status" value="1"/>
</dbReference>
<gene>
    <name evidence="5" type="ORF">SYV04_13085</name>
</gene>
<dbReference type="PANTHER" id="PTHR34069">
    <property type="entry name" value="3-OXOACYL-[ACYL-CARRIER-PROTEIN] SYNTHASE 3"/>
    <property type="match status" value="1"/>
</dbReference>
<feature type="domain" description="Beta-ketoacyl-[acyl-carrier-protein] synthase III C-terminal" evidence="3">
    <location>
        <begin position="267"/>
        <end position="355"/>
    </location>
</feature>
<dbReference type="RefSeq" id="WP_321546066.1">
    <property type="nucleotide sequence ID" value="NZ_JAXIVS010000004.1"/>
</dbReference>
<evidence type="ECO:0000313" key="5">
    <source>
        <dbReference type="EMBL" id="MDY7227339.1"/>
    </source>
</evidence>
<evidence type="ECO:0000313" key="6">
    <source>
        <dbReference type="Proteomes" id="UP001291309"/>
    </source>
</evidence>
<dbReference type="InterPro" id="IPR013747">
    <property type="entry name" value="ACP_syn_III_C"/>
</dbReference>
<sequence>MTPAFTRVLGSGFVTGEHCIKNDALSKICETSDEWIRERTGIEQRYFVEEGTTTSDLGVRAARKALEDAKVSADEIDYIVFATMTPDYYFPGCGSLLQTKLGIANVPALDIRQQCSGFIYGLQVCDALIRAGISKRLLFVGAEIHSGFMPWSKKAFDLITGKSQEAITPEEHARNTQFRDRTSLFGDAGGALVLGPTDDPERGLLGFVLHSDGSKAESLYVPAAGFAYRPYVNQGQVDEARYVPSMDGRTVFKMAVSKMPEAVNEVCQKVGATVDDIRMLIAHQANLRINEAVQKSLKLPDERVYNNIQRYGNTTAATIPIAYDECRKSGKVKAGDLVCFVGLGAGFHWGAALMRE</sequence>
<comment type="caution">
    <text evidence="5">The sequence shown here is derived from an EMBL/GenBank/DDBJ whole genome shotgun (WGS) entry which is preliminary data.</text>
</comment>
<dbReference type="InterPro" id="IPR016039">
    <property type="entry name" value="Thiolase-like"/>
</dbReference>
<feature type="domain" description="Beta-ketoacyl-[acyl-carrier-protein] synthase III N-terminal" evidence="4">
    <location>
        <begin position="109"/>
        <end position="161"/>
    </location>
</feature>
<protein>
    <submittedName>
        <fullName evidence="5">Beta-ketoacyl-ACP synthase III</fullName>
        <ecNumber evidence="5">2.3.1.180</ecNumber>
    </submittedName>
</protein>
<dbReference type="EMBL" id="JAXIVS010000004">
    <property type="protein sequence ID" value="MDY7227339.1"/>
    <property type="molecule type" value="Genomic_DNA"/>
</dbReference>
<dbReference type="PANTHER" id="PTHR34069:SF2">
    <property type="entry name" value="BETA-KETOACYL-[ACYL-CARRIER-PROTEIN] SYNTHASE III"/>
    <property type="match status" value="1"/>
</dbReference>
<dbReference type="EC" id="2.3.1.180" evidence="5"/>
<evidence type="ECO:0000259" key="4">
    <source>
        <dbReference type="Pfam" id="PF08545"/>
    </source>
</evidence>
<evidence type="ECO:0000259" key="3">
    <source>
        <dbReference type="Pfam" id="PF08541"/>
    </source>
</evidence>
<dbReference type="Gene3D" id="3.40.47.10">
    <property type="match status" value="1"/>
</dbReference>
<dbReference type="InterPro" id="IPR013751">
    <property type="entry name" value="ACP_syn_III_N"/>
</dbReference>
<dbReference type="SUPFAM" id="SSF53901">
    <property type="entry name" value="Thiolase-like"/>
    <property type="match status" value="1"/>
</dbReference>
<dbReference type="GO" id="GO:0033818">
    <property type="term" value="F:beta-ketoacyl-acyl-carrier-protein synthase III activity"/>
    <property type="evidence" value="ECO:0007669"/>
    <property type="project" value="UniProtKB-EC"/>
</dbReference>
<keyword evidence="1 5" id="KW-0808">Transferase</keyword>
<organism evidence="5 6">
    <name type="scientific">Hyalangium rubrum</name>
    <dbReference type="NCBI Taxonomy" id="3103134"/>
    <lineage>
        <taxon>Bacteria</taxon>
        <taxon>Pseudomonadati</taxon>
        <taxon>Myxococcota</taxon>
        <taxon>Myxococcia</taxon>
        <taxon>Myxococcales</taxon>
        <taxon>Cystobacterineae</taxon>
        <taxon>Archangiaceae</taxon>
        <taxon>Hyalangium</taxon>
    </lineage>
</organism>
<dbReference type="Pfam" id="PF08541">
    <property type="entry name" value="ACP_syn_III_C"/>
    <property type="match status" value="1"/>
</dbReference>
<dbReference type="Pfam" id="PF08545">
    <property type="entry name" value="ACP_syn_III"/>
    <property type="match status" value="1"/>
</dbReference>
<evidence type="ECO:0000256" key="1">
    <source>
        <dbReference type="ARBA" id="ARBA00022679"/>
    </source>
</evidence>
<keyword evidence="2 5" id="KW-0012">Acyltransferase</keyword>
<proteinExistence type="predicted"/>
<keyword evidence="6" id="KW-1185">Reference proteome</keyword>